<organism evidence="10">
    <name type="scientific">Salix viminalis</name>
    <name type="common">Common osier</name>
    <name type="synonym">Basket willow</name>
    <dbReference type="NCBI Taxonomy" id="40686"/>
    <lineage>
        <taxon>Eukaryota</taxon>
        <taxon>Viridiplantae</taxon>
        <taxon>Streptophyta</taxon>
        <taxon>Embryophyta</taxon>
        <taxon>Tracheophyta</taxon>
        <taxon>Spermatophyta</taxon>
        <taxon>Magnoliopsida</taxon>
        <taxon>eudicotyledons</taxon>
        <taxon>Gunneridae</taxon>
        <taxon>Pentapetalae</taxon>
        <taxon>rosids</taxon>
        <taxon>fabids</taxon>
        <taxon>Malpighiales</taxon>
        <taxon>Salicaceae</taxon>
        <taxon>Saliceae</taxon>
        <taxon>Salix</taxon>
    </lineage>
</organism>
<dbReference type="InterPro" id="IPR041118">
    <property type="entry name" value="Rx_N"/>
</dbReference>
<gene>
    <name evidence="10" type="ORF">SVIM_LOCUS325141</name>
</gene>
<protein>
    <recommendedName>
        <fullName evidence="11">Disease resistance RPP13-like protein 1</fullName>
    </recommendedName>
</protein>
<sequence length="1322" mass="149221">MSVGEVFLAAFVAILFAKLSAPELWTFIYKKSFQKELVKWRRTLQLLQAMLNEAEEKQLTDQTVRMWLHDLRDLAYDVEDILDEFATEALQHKLMAGDQASTSKVQKLVTANFTRLNPSSVKFHGRMRCKIKGITFRLNETCEQAAKLGLQRVPQGPSTNLWRRTPSTCLPNGAGIFGRDEDKKKILELVLQKAASHDSNFDVVPIVGMGGAGKTALAQAVYNHKDAYRFSPKVWVCVSTEFDVMRISKAILESVTYKPCELKEFNQVQVKLRETLSGKRFLLVLDDVWNKNYGLWEALKSPFAAGAPGSKIIVTTRCIDVALTIGTVAYHKLELLSEDDIWSVFLKHALKDDDAGENLGLVRKKVVQKCCGLPLAARSLGGLLRSKPRDEWEKILDRKLWNLPDESDILPVLRLSYHHLPPHLKRCFAYCAVIPAGYEFEEEELVLLWMAEGLIQPNDDSRHLEELGGEYFRELVSRSIFQVSTNDRSLYVMNGLLSDLARWAAGETYFGPEDEVEAHLQPERSRHSSYTRDDYDGIKKFEAFHKAKCLRTFLPFRHGERADVKLIIRTLILRDCSYLTKWPSKMGNLINLCYLDITDVYLISEMPLGIKNLKRLRKLSDFAVSRKIGHGIEELMDLNSLRGTLCISRLENAVDPRRARQANLQEKQDLETLVLKWSSDITDSRDERIEKDVLGMLQPHQGLKELTINSYSATDFPSWVGDPCFSNMVLLRLENCENCTSLPALGLLKSLKDLAITGMNALQSIGCDIYGEGCSNPFPSLETLYFKDMPGWKCWHACDEEQVEVFPRLRQLSILNCSQLLGRLPYYLPSLEELVICESRCLSVSISSFPMLRDLDVDGCKELIGRSTIQFSSLNTVALSCISDFSFLTESFVQGLAEVKILKITGCQELTNFWQDGVRLLQHLRSLRYLKIKSCSRLVSLGPEEEGQDLKLGLPCSLEMLKLINCESLQRPLVLHGFRSLEELHIEKCAGLVFFVQTTLPCTLKKLCISYCDNLQCLLEEGKGSNISSTSLLDCLDIRNCPSLKCLSSTGKLPSPLRQLVIWDCPELGSVADTFCNLSLEKLEIKYCGKLVCLPEGLNMLSHLQEITICNCSSIVSFPEGGFPATSLKKLYIGWCEKLQALPERLRGLTSLVELDVHKCPSIVSFPRDGFPTNLTSLLITNLNFCKPLFDWGLHRLASLTRLFITAGCAHVLSFPCEETGMMLPTSLSSLSIVNFPNLQYLSSNGFKNLTSLQELWISDCPMLKSLPENGLPSSLLELCIHGCPLLKNKCKRDTGKEFSKIAQIPCVYIDERFIYDSEDEE</sequence>
<dbReference type="Pfam" id="PF23559">
    <property type="entry name" value="WHD_DRP"/>
    <property type="match status" value="1"/>
</dbReference>
<dbReference type="Pfam" id="PF25019">
    <property type="entry name" value="LRR_R13L1-DRL21"/>
    <property type="match status" value="1"/>
</dbReference>
<dbReference type="GO" id="GO:0043531">
    <property type="term" value="F:ADP binding"/>
    <property type="evidence" value="ECO:0007669"/>
    <property type="project" value="InterPro"/>
</dbReference>
<accession>A0A6N2M988</accession>
<evidence type="ECO:0000259" key="8">
    <source>
        <dbReference type="Pfam" id="PF23559"/>
    </source>
</evidence>
<dbReference type="SUPFAM" id="SSF52540">
    <property type="entry name" value="P-loop containing nucleoside triphosphate hydrolases"/>
    <property type="match status" value="1"/>
</dbReference>
<dbReference type="GO" id="GO:0051707">
    <property type="term" value="P:response to other organism"/>
    <property type="evidence" value="ECO:0007669"/>
    <property type="project" value="UniProtKB-ARBA"/>
</dbReference>
<dbReference type="InterPro" id="IPR056789">
    <property type="entry name" value="LRR_R13L1-DRL21"/>
</dbReference>
<dbReference type="Gene3D" id="1.10.8.430">
    <property type="entry name" value="Helical domain of apoptotic protease-activating factors"/>
    <property type="match status" value="1"/>
</dbReference>
<evidence type="ECO:0000313" key="10">
    <source>
        <dbReference type="EMBL" id="VFU49349.1"/>
    </source>
</evidence>
<dbReference type="InterPro" id="IPR042197">
    <property type="entry name" value="Apaf_helical"/>
</dbReference>
<evidence type="ECO:0000256" key="2">
    <source>
        <dbReference type="ARBA" id="ARBA00022737"/>
    </source>
</evidence>
<dbReference type="Pfam" id="PF00931">
    <property type="entry name" value="NB-ARC"/>
    <property type="match status" value="1"/>
</dbReference>
<keyword evidence="5" id="KW-0067">ATP-binding</keyword>
<evidence type="ECO:0000259" key="6">
    <source>
        <dbReference type="Pfam" id="PF00931"/>
    </source>
</evidence>
<dbReference type="PANTHER" id="PTHR36766:SF51">
    <property type="entry name" value="DISEASE RESISTANCE RPP13-LIKE PROTEIN 1"/>
    <property type="match status" value="1"/>
</dbReference>
<dbReference type="PRINTS" id="PR00364">
    <property type="entry name" value="DISEASERSIST"/>
</dbReference>
<keyword evidence="3" id="KW-0547">Nucleotide-binding</keyword>
<dbReference type="InterPro" id="IPR032675">
    <property type="entry name" value="LRR_dom_sf"/>
</dbReference>
<reference evidence="10" key="1">
    <citation type="submission" date="2019-03" db="EMBL/GenBank/DDBJ databases">
        <authorList>
            <person name="Mank J."/>
            <person name="Almeida P."/>
        </authorList>
    </citation>
    <scope>NUCLEOTIDE SEQUENCE</scope>
    <source>
        <strain evidence="10">78183</strain>
    </source>
</reference>
<dbReference type="FunFam" id="3.40.50.300:FF:001091">
    <property type="entry name" value="Probable disease resistance protein At1g61300"/>
    <property type="match status" value="1"/>
</dbReference>
<evidence type="ECO:0000256" key="3">
    <source>
        <dbReference type="ARBA" id="ARBA00022741"/>
    </source>
</evidence>
<dbReference type="InterPro" id="IPR058922">
    <property type="entry name" value="WHD_DRP"/>
</dbReference>
<evidence type="ECO:0000256" key="5">
    <source>
        <dbReference type="ARBA" id="ARBA00022840"/>
    </source>
</evidence>
<dbReference type="GO" id="GO:0006952">
    <property type="term" value="P:defense response"/>
    <property type="evidence" value="ECO:0007669"/>
    <property type="project" value="UniProtKB-KW"/>
</dbReference>
<dbReference type="InterPro" id="IPR038005">
    <property type="entry name" value="RX-like_CC"/>
</dbReference>
<proteinExistence type="predicted"/>
<dbReference type="Gene3D" id="3.40.50.300">
    <property type="entry name" value="P-loop containing nucleotide triphosphate hydrolases"/>
    <property type="match status" value="1"/>
</dbReference>
<evidence type="ECO:0008006" key="11">
    <source>
        <dbReference type="Google" id="ProtNLM"/>
    </source>
</evidence>
<dbReference type="Gene3D" id="3.80.10.10">
    <property type="entry name" value="Ribonuclease Inhibitor"/>
    <property type="match status" value="6"/>
</dbReference>
<keyword evidence="4" id="KW-0611">Plant defense</keyword>
<keyword evidence="2" id="KW-0677">Repeat</keyword>
<evidence type="ECO:0000259" key="9">
    <source>
        <dbReference type="Pfam" id="PF25019"/>
    </source>
</evidence>
<dbReference type="SUPFAM" id="SSF52058">
    <property type="entry name" value="L domain-like"/>
    <property type="match status" value="2"/>
</dbReference>
<dbReference type="CDD" id="cd14798">
    <property type="entry name" value="RX-CC_like"/>
    <property type="match status" value="1"/>
</dbReference>
<dbReference type="Gene3D" id="1.20.5.4130">
    <property type="match status" value="1"/>
</dbReference>
<dbReference type="InterPro" id="IPR036388">
    <property type="entry name" value="WH-like_DNA-bd_sf"/>
</dbReference>
<dbReference type="InterPro" id="IPR002182">
    <property type="entry name" value="NB-ARC"/>
</dbReference>
<dbReference type="Pfam" id="PF18052">
    <property type="entry name" value="Rx_N"/>
    <property type="match status" value="1"/>
</dbReference>
<feature type="domain" description="NB-ARC" evidence="6">
    <location>
        <begin position="191"/>
        <end position="352"/>
    </location>
</feature>
<evidence type="ECO:0000256" key="1">
    <source>
        <dbReference type="ARBA" id="ARBA00022614"/>
    </source>
</evidence>
<feature type="domain" description="Disease resistance N-terminal" evidence="7">
    <location>
        <begin position="27"/>
        <end position="100"/>
    </location>
</feature>
<name>A0A6N2M988_SALVM</name>
<feature type="domain" description="Disease resistance protein winged helix" evidence="8">
    <location>
        <begin position="435"/>
        <end position="501"/>
    </location>
</feature>
<dbReference type="EMBL" id="CAADRP010001707">
    <property type="protein sequence ID" value="VFU49349.1"/>
    <property type="molecule type" value="Genomic_DNA"/>
</dbReference>
<feature type="domain" description="R13L1/DRL21-like LRR repeat region" evidence="9">
    <location>
        <begin position="632"/>
        <end position="759"/>
    </location>
</feature>
<dbReference type="InterPro" id="IPR027417">
    <property type="entry name" value="P-loop_NTPase"/>
</dbReference>
<evidence type="ECO:0000259" key="7">
    <source>
        <dbReference type="Pfam" id="PF18052"/>
    </source>
</evidence>
<dbReference type="PANTHER" id="PTHR36766">
    <property type="entry name" value="PLANT BROAD-SPECTRUM MILDEW RESISTANCE PROTEIN RPW8"/>
    <property type="match status" value="1"/>
</dbReference>
<evidence type="ECO:0000256" key="4">
    <source>
        <dbReference type="ARBA" id="ARBA00022821"/>
    </source>
</evidence>
<dbReference type="Gene3D" id="1.10.10.10">
    <property type="entry name" value="Winged helix-like DNA-binding domain superfamily/Winged helix DNA-binding domain"/>
    <property type="match status" value="1"/>
</dbReference>
<keyword evidence="1" id="KW-0433">Leucine-rich repeat</keyword>
<dbReference type="GO" id="GO:0005524">
    <property type="term" value="F:ATP binding"/>
    <property type="evidence" value="ECO:0007669"/>
    <property type="project" value="UniProtKB-KW"/>
</dbReference>